<organism evidence="3 4">
    <name type="scientific">Maritimibacter fusiformis</name>
    <dbReference type="NCBI Taxonomy" id="2603819"/>
    <lineage>
        <taxon>Bacteria</taxon>
        <taxon>Pseudomonadati</taxon>
        <taxon>Pseudomonadota</taxon>
        <taxon>Alphaproteobacteria</taxon>
        <taxon>Rhodobacterales</taxon>
        <taxon>Roseobacteraceae</taxon>
        <taxon>Maritimibacter</taxon>
    </lineage>
</organism>
<dbReference type="Pfam" id="PF08212">
    <property type="entry name" value="Lipocalin_2"/>
    <property type="match status" value="1"/>
</dbReference>
<evidence type="ECO:0000313" key="3">
    <source>
        <dbReference type="EMBL" id="TYB81031.1"/>
    </source>
</evidence>
<evidence type="ECO:0000313" key="4">
    <source>
        <dbReference type="Proteomes" id="UP000322080"/>
    </source>
</evidence>
<evidence type="ECO:0000259" key="2">
    <source>
        <dbReference type="Pfam" id="PF08212"/>
    </source>
</evidence>
<accession>A0A5D0RJD0</accession>
<dbReference type="InterPro" id="IPR012674">
    <property type="entry name" value="Calycin"/>
</dbReference>
<dbReference type="InterPro" id="IPR000566">
    <property type="entry name" value="Lipocln_cytosolic_FA-bd_dom"/>
</dbReference>
<protein>
    <submittedName>
        <fullName evidence="3">Lipocalin family protein</fullName>
    </submittedName>
</protein>
<dbReference type="Proteomes" id="UP000322080">
    <property type="component" value="Unassembled WGS sequence"/>
</dbReference>
<keyword evidence="4" id="KW-1185">Reference proteome</keyword>
<feature type="chain" id="PRO_5022959933" evidence="1">
    <location>
        <begin position="18"/>
        <end position="147"/>
    </location>
</feature>
<dbReference type="SUPFAM" id="SSF50814">
    <property type="entry name" value="Lipocalins"/>
    <property type="match status" value="1"/>
</dbReference>
<feature type="signal peptide" evidence="1">
    <location>
        <begin position="1"/>
        <end position="17"/>
    </location>
</feature>
<reference evidence="3 4" key="1">
    <citation type="submission" date="2019-08" db="EMBL/GenBank/DDBJ databases">
        <title>Identification of a novel species of the genus Boseongicola.</title>
        <authorList>
            <person name="Zhang X.-Q."/>
        </authorList>
    </citation>
    <scope>NUCLEOTIDE SEQUENCE [LARGE SCALE GENOMIC DNA]</scope>
    <source>
        <strain evidence="3 4">HY14</strain>
    </source>
</reference>
<proteinExistence type="predicted"/>
<keyword evidence="1" id="KW-0732">Signal</keyword>
<comment type="caution">
    <text evidence="3">The sequence shown here is derived from an EMBL/GenBank/DDBJ whole genome shotgun (WGS) entry which is preliminary data.</text>
</comment>
<name>A0A5D0RJD0_9RHOB</name>
<dbReference type="PROSITE" id="PS51257">
    <property type="entry name" value="PROKAR_LIPOPROTEIN"/>
    <property type="match status" value="1"/>
</dbReference>
<dbReference type="RefSeq" id="WP_148378094.1">
    <property type="nucleotide sequence ID" value="NZ_VSIY01000009.1"/>
</dbReference>
<evidence type="ECO:0000256" key="1">
    <source>
        <dbReference type="SAM" id="SignalP"/>
    </source>
</evidence>
<gene>
    <name evidence="3" type="ORF">FVF75_11345</name>
</gene>
<dbReference type="EMBL" id="VSIY01000009">
    <property type="protein sequence ID" value="TYB81031.1"/>
    <property type="molecule type" value="Genomic_DNA"/>
</dbReference>
<sequence>MRTWFLAALILGLAACAGPGHRDSAAPIAAIVSFDPARFAGDWHEVAAIGRAPGARWQVRSAPFSIATTRDGSGPARLVGPGRIEARAFDAPLWVLWVDDGYRSAVIGTPDGRFAMLLDRAAAMPADRMTAAREVLDWNGYDLAGLR</sequence>
<feature type="domain" description="Lipocalin/cytosolic fatty-acid binding" evidence="2">
    <location>
        <begin position="88"/>
        <end position="146"/>
    </location>
</feature>
<dbReference type="Gene3D" id="2.40.128.20">
    <property type="match status" value="1"/>
</dbReference>
<dbReference type="AlphaFoldDB" id="A0A5D0RJD0"/>